<dbReference type="CDD" id="cd03051">
    <property type="entry name" value="GST_N_GTT2_like"/>
    <property type="match status" value="1"/>
</dbReference>
<gene>
    <name evidence="3" type="ORF">BN1012_Phect2774</name>
</gene>
<reference evidence="3 4" key="1">
    <citation type="journal article" date="2014" name="Front. Genet.">
        <title>Genome and metabolic network of "Candidatus Phaeomarinobacter ectocarpi" Ec32, a new candidate genus of Alphaproteobacteria frequently associated with brown algae.</title>
        <authorList>
            <person name="Dittami S.M."/>
            <person name="Barbeyron T."/>
            <person name="Boyen C."/>
            <person name="Cambefort J."/>
            <person name="Collet G."/>
            <person name="Delage L."/>
            <person name="Gobet A."/>
            <person name="Groisillier A."/>
            <person name="Leblanc C."/>
            <person name="Michel G."/>
            <person name="Scornet D."/>
            <person name="Siegel A."/>
            <person name="Tapia J.E."/>
            <person name="Tonon T."/>
        </authorList>
    </citation>
    <scope>NUCLEOTIDE SEQUENCE [LARGE SCALE GENOMIC DNA]</scope>
    <source>
        <strain evidence="3 4">Ec32</strain>
    </source>
</reference>
<dbReference type="InterPro" id="IPR004046">
    <property type="entry name" value="GST_C"/>
</dbReference>
<dbReference type="PROSITE" id="PS50405">
    <property type="entry name" value="GST_CTER"/>
    <property type="match status" value="1"/>
</dbReference>
<dbReference type="PATRIC" id="fig|1458461.3.peg.2780"/>
<dbReference type="SUPFAM" id="SSF47616">
    <property type="entry name" value="GST C-terminal domain-like"/>
    <property type="match status" value="1"/>
</dbReference>
<feature type="domain" description="GST N-terminal" evidence="1">
    <location>
        <begin position="1"/>
        <end position="81"/>
    </location>
</feature>
<proteinExistence type="predicted"/>
<dbReference type="PROSITE" id="PS50404">
    <property type="entry name" value="GST_NTER"/>
    <property type="match status" value="1"/>
</dbReference>
<keyword evidence="3" id="KW-0808">Transferase</keyword>
<sequence>MKIYDYGIAPNPRRVRIFLHEKGIEAEYEKIDIRKREGRTEAFLEKNPLGGIPVLELDDGTCISESVAICRYFEALHPEPNLFGAAPGEIAEIDMWLRRIEMYLMSPAGLVWIHGNELTAHLLEQNPGTAEFGRARTYYFYDILNKALEGKEFLASDRYSIVESVALPTLDFITTLVGVPYKAEHTNIKTWHEMMSARESANA</sequence>
<dbReference type="Gene3D" id="1.20.1050.10">
    <property type="match status" value="1"/>
</dbReference>
<dbReference type="InterPro" id="IPR036282">
    <property type="entry name" value="Glutathione-S-Trfase_C_sf"/>
</dbReference>
<dbReference type="HOGENOM" id="CLU_011226_6_3_5"/>
<keyword evidence="4" id="KW-1185">Reference proteome</keyword>
<accession>X5MEJ2</accession>
<dbReference type="InterPro" id="IPR036249">
    <property type="entry name" value="Thioredoxin-like_sf"/>
</dbReference>
<dbReference type="OrthoDB" id="5293590at2"/>
<dbReference type="STRING" id="1458461.BN1012_Phect2774"/>
<feature type="domain" description="GST C-terminal" evidence="2">
    <location>
        <begin position="86"/>
        <end position="203"/>
    </location>
</feature>
<evidence type="ECO:0000259" key="1">
    <source>
        <dbReference type="PROSITE" id="PS50404"/>
    </source>
</evidence>
<name>X5MEJ2_9HYPH</name>
<dbReference type="SFLD" id="SFLDG00358">
    <property type="entry name" value="Main_(cytGST)"/>
    <property type="match status" value="1"/>
</dbReference>
<dbReference type="Pfam" id="PF00043">
    <property type="entry name" value="GST_C"/>
    <property type="match status" value="1"/>
</dbReference>
<dbReference type="RefSeq" id="WP_043948901.1">
    <property type="nucleotide sequence ID" value="NZ_HG966617.1"/>
</dbReference>
<protein>
    <submittedName>
        <fullName evidence="3">Glutathione S-transferase</fullName>
        <ecNumber evidence="3">2.5.1.18</ecNumber>
    </submittedName>
</protein>
<dbReference type="Proteomes" id="UP000032160">
    <property type="component" value="Chromosome I"/>
</dbReference>
<dbReference type="Gene3D" id="3.40.30.10">
    <property type="entry name" value="Glutaredoxin"/>
    <property type="match status" value="1"/>
</dbReference>
<dbReference type="InterPro" id="IPR040079">
    <property type="entry name" value="Glutathione_S-Trfase"/>
</dbReference>
<organism evidence="3 4">
    <name type="scientific">Candidatus Phaeomarinibacter ectocarpi</name>
    <dbReference type="NCBI Taxonomy" id="1458461"/>
    <lineage>
        <taxon>Bacteria</taxon>
        <taxon>Pseudomonadati</taxon>
        <taxon>Pseudomonadota</taxon>
        <taxon>Alphaproteobacteria</taxon>
        <taxon>Hyphomicrobiales</taxon>
        <taxon>Parvibaculaceae</taxon>
        <taxon>Candidatus Phaeomarinibacter</taxon>
    </lineage>
</organism>
<dbReference type="SFLD" id="SFLDS00019">
    <property type="entry name" value="Glutathione_Transferase_(cytos"/>
    <property type="match status" value="1"/>
</dbReference>
<dbReference type="InterPro" id="IPR010987">
    <property type="entry name" value="Glutathione-S-Trfase_C-like"/>
</dbReference>
<evidence type="ECO:0000313" key="3">
    <source>
        <dbReference type="EMBL" id="CDO60987.1"/>
    </source>
</evidence>
<dbReference type="InterPro" id="IPR034345">
    <property type="entry name" value="Gtt2-like_N"/>
</dbReference>
<dbReference type="EC" id="2.5.1.18" evidence="3"/>
<dbReference type="GO" id="GO:0004364">
    <property type="term" value="F:glutathione transferase activity"/>
    <property type="evidence" value="ECO:0007669"/>
    <property type="project" value="UniProtKB-EC"/>
</dbReference>
<dbReference type="KEGG" id="pect:BN1012_Phect2774"/>
<evidence type="ECO:0000259" key="2">
    <source>
        <dbReference type="PROSITE" id="PS50405"/>
    </source>
</evidence>
<evidence type="ECO:0000313" key="4">
    <source>
        <dbReference type="Proteomes" id="UP000032160"/>
    </source>
</evidence>
<dbReference type="PANTHER" id="PTHR44051:SF8">
    <property type="entry name" value="GLUTATHIONE S-TRANSFERASE GSTA"/>
    <property type="match status" value="1"/>
</dbReference>
<dbReference type="SUPFAM" id="SSF52833">
    <property type="entry name" value="Thioredoxin-like"/>
    <property type="match status" value="1"/>
</dbReference>
<dbReference type="EMBL" id="HG966617">
    <property type="protein sequence ID" value="CDO60987.1"/>
    <property type="molecule type" value="Genomic_DNA"/>
</dbReference>
<dbReference type="PANTHER" id="PTHR44051">
    <property type="entry name" value="GLUTATHIONE S-TRANSFERASE-RELATED"/>
    <property type="match status" value="1"/>
</dbReference>
<dbReference type="InterPro" id="IPR004045">
    <property type="entry name" value="Glutathione_S-Trfase_N"/>
</dbReference>
<dbReference type="AlphaFoldDB" id="X5MEJ2"/>
<dbReference type="Pfam" id="PF13409">
    <property type="entry name" value="GST_N_2"/>
    <property type="match status" value="1"/>
</dbReference>